<dbReference type="Proteomes" id="UP000754226">
    <property type="component" value="Unassembled WGS sequence"/>
</dbReference>
<dbReference type="EMBL" id="JAGZCZ010000013">
    <property type="protein sequence ID" value="MBS5520503.1"/>
    <property type="molecule type" value="Genomic_DNA"/>
</dbReference>
<keyword evidence="7 14" id="KW-1133">Transmembrane helix</keyword>
<keyword evidence="5 14" id="KW-0812">Transmembrane</keyword>
<dbReference type="GO" id="GO:0005298">
    <property type="term" value="F:proline:sodium symporter activity"/>
    <property type="evidence" value="ECO:0007669"/>
    <property type="project" value="TreeGrafter"/>
</dbReference>
<organism evidence="15 16">
    <name type="scientific">Acidaminococcus intestini</name>
    <dbReference type="NCBI Taxonomy" id="187327"/>
    <lineage>
        <taxon>Bacteria</taxon>
        <taxon>Bacillati</taxon>
        <taxon>Bacillota</taxon>
        <taxon>Negativicutes</taxon>
        <taxon>Acidaminococcales</taxon>
        <taxon>Acidaminococcaceae</taxon>
        <taxon>Acidaminococcus</taxon>
    </lineage>
</organism>
<feature type="transmembrane region" description="Helical" evidence="14">
    <location>
        <begin position="174"/>
        <end position="194"/>
    </location>
</feature>
<keyword evidence="9" id="KW-0406">Ion transport</keyword>
<sequence length="457" mass="48934">MLVAVWIITFCLIIGIGVYAGTKITSSSQWSGGDKTLSALSLGCVFAAWQVGGMAIVGAAQNGYNLGIAGSWYSIAGSFYFIFLAFFAKIIRENMPGQSVPEYLQAKFDIRTTRLYSYAWIVYGFLYIPIQLKTVSSIIQIVLPGLNLSIAMLVGVTIAVIYTSFSGMRGASAVGRVVCIGIYILLIAFVAINLPKVGGYNGLISKLPTEYNDVFNMPIHRIIAWILGGCISTAVMQSVLQPLLSAKDPEAATKGSILGYVIAAPICILTALCGMMSKASGANLGNGTTAFAYAIKTFSSPLFAGIVFAFATMIIAATMATMMLATGTIITNVYKTEINPNATDKQVLKISKLITFVFAFLTLIPANLIPSNSLTNLFLTLQHVAAAPVSFSILAGLMWKKATKQGAFWSMLCGMIVGISWMLLGLTDKLEAVYPVVLVTYSVGIIVSLMTYKKVRI</sequence>
<evidence type="ECO:0000256" key="2">
    <source>
        <dbReference type="ARBA" id="ARBA00006434"/>
    </source>
</evidence>
<evidence type="ECO:0000256" key="1">
    <source>
        <dbReference type="ARBA" id="ARBA00004651"/>
    </source>
</evidence>
<feature type="transmembrane region" description="Helical" evidence="14">
    <location>
        <begin position="432"/>
        <end position="452"/>
    </location>
</feature>
<evidence type="ECO:0000256" key="9">
    <source>
        <dbReference type="ARBA" id="ARBA00023065"/>
    </source>
</evidence>
<dbReference type="GO" id="GO:0005886">
    <property type="term" value="C:plasma membrane"/>
    <property type="evidence" value="ECO:0007669"/>
    <property type="project" value="UniProtKB-SubCell"/>
</dbReference>
<dbReference type="Pfam" id="PF00474">
    <property type="entry name" value="SSF"/>
    <property type="match status" value="1"/>
</dbReference>
<feature type="transmembrane region" description="Helical" evidence="14">
    <location>
        <begin position="406"/>
        <end position="426"/>
    </location>
</feature>
<feature type="transmembrane region" description="Helical" evidence="14">
    <location>
        <begin position="302"/>
        <end position="330"/>
    </location>
</feature>
<reference evidence="15" key="1">
    <citation type="submission" date="2021-02" db="EMBL/GenBank/DDBJ databases">
        <title>Infant gut strain persistence is associated with maternal origin, phylogeny, and functional potential including surface adhesion and iron acquisition.</title>
        <authorList>
            <person name="Lou Y.C."/>
        </authorList>
    </citation>
    <scope>NUCLEOTIDE SEQUENCE</scope>
    <source>
        <strain evidence="15">L3_106_000M1_dasL3_106_000M1_concoct_15</strain>
    </source>
</reference>
<evidence type="ECO:0000256" key="3">
    <source>
        <dbReference type="ARBA" id="ARBA00022448"/>
    </source>
</evidence>
<dbReference type="RefSeq" id="WP_302014354.1">
    <property type="nucleotide sequence ID" value="NZ_CATWGP010000047.1"/>
</dbReference>
<dbReference type="PANTHER" id="PTHR48086:SF3">
    <property type="entry name" value="SODIUM_PROLINE SYMPORTER"/>
    <property type="match status" value="1"/>
</dbReference>
<comment type="catalytic activity">
    <reaction evidence="12">
        <text>L-proline(in) + Na(+)(in) = L-proline(out) + Na(+)(out)</text>
        <dbReference type="Rhea" id="RHEA:28967"/>
        <dbReference type="ChEBI" id="CHEBI:29101"/>
        <dbReference type="ChEBI" id="CHEBI:60039"/>
    </reaction>
</comment>
<feature type="transmembrane region" description="Helical" evidence="14">
    <location>
        <begin position="115"/>
        <end position="132"/>
    </location>
</feature>
<feature type="transmembrane region" description="Helical" evidence="14">
    <location>
        <begin position="257"/>
        <end position="277"/>
    </location>
</feature>
<feature type="transmembrane region" description="Helical" evidence="14">
    <location>
        <begin position="37"/>
        <end position="60"/>
    </location>
</feature>
<evidence type="ECO:0000313" key="15">
    <source>
        <dbReference type="EMBL" id="MBS5520503.1"/>
    </source>
</evidence>
<dbReference type="CDD" id="cd10322">
    <property type="entry name" value="SLC5sbd"/>
    <property type="match status" value="1"/>
</dbReference>
<comment type="similarity">
    <text evidence="2 13">Belongs to the sodium:solute symporter (SSF) (TC 2.A.21) family.</text>
</comment>
<keyword evidence="11" id="KW-0739">Sodium transport</keyword>
<feature type="transmembrane region" description="Helical" evidence="14">
    <location>
        <begin position="381"/>
        <end position="399"/>
    </location>
</feature>
<gene>
    <name evidence="15" type="ORF">KHX13_09390</name>
</gene>
<proteinExistence type="inferred from homology"/>
<evidence type="ECO:0000256" key="5">
    <source>
        <dbReference type="ARBA" id="ARBA00022692"/>
    </source>
</evidence>
<evidence type="ECO:0000256" key="7">
    <source>
        <dbReference type="ARBA" id="ARBA00022989"/>
    </source>
</evidence>
<evidence type="ECO:0000256" key="10">
    <source>
        <dbReference type="ARBA" id="ARBA00023136"/>
    </source>
</evidence>
<comment type="caution">
    <text evidence="15">The sequence shown here is derived from an EMBL/GenBank/DDBJ whole genome shotgun (WGS) entry which is preliminary data.</text>
</comment>
<keyword evidence="8" id="KW-0915">Sodium</keyword>
<feature type="transmembrane region" description="Helical" evidence="14">
    <location>
        <begin position="222"/>
        <end position="245"/>
    </location>
</feature>
<keyword evidence="6" id="KW-0769">Symport</keyword>
<evidence type="ECO:0000256" key="13">
    <source>
        <dbReference type="RuleBase" id="RU362091"/>
    </source>
</evidence>
<dbReference type="InterPro" id="IPR038377">
    <property type="entry name" value="Na/Glc_symporter_sf"/>
</dbReference>
<dbReference type="InterPro" id="IPR001734">
    <property type="entry name" value="Na/solute_symporter"/>
</dbReference>
<dbReference type="PANTHER" id="PTHR48086">
    <property type="entry name" value="SODIUM/PROLINE SYMPORTER-RELATED"/>
    <property type="match status" value="1"/>
</dbReference>
<evidence type="ECO:0000313" key="16">
    <source>
        <dbReference type="Proteomes" id="UP000754226"/>
    </source>
</evidence>
<name>A0A943EFL0_9FIRM</name>
<evidence type="ECO:0000256" key="12">
    <source>
        <dbReference type="ARBA" id="ARBA00033708"/>
    </source>
</evidence>
<feature type="transmembrane region" description="Helical" evidence="14">
    <location>
        <begin position="6"/>
        <end position="25"/>
    </location>
</feature>
<comment type="subcellular location">
    <subcellularLocation>
        <location evidence="1">Cell membrane</location>
        <topology evidence="1">Multi-pass membrane protein</topology>
    </subcellularLocation>
</comment>
<dbReference type="AlphaFoldDB" id="A0A943EFL0"/>
<protein>
    <submittedName>
        <fullName evidence="15">Sodium:solute symporter family protein</fullName>
    </submittedName>
</protein>
<keyword evidence="3" id="KW-0813">Transport</keyword>
<feature type="transmembrane region" description="Helical" evidence="14">
    <location>
        <begin position="72"/>
        <end position="91"/>
    </location>
</feature>
<keyword evidence="4" id="KW-1003">Cell membrane</keyword>
<evidence type="ECO:0000256" key="8">
    <source>
        <dbReference type="ARBA" id="ARBA00023053"/>
    </source>
</evidence>
<dbReference type="Gene3D" id="1.20.1730.10">
    <property type="entry name" value="Sodium/glucose cotransporter"/>
    <property type="match status" value="1"/>
</dbReference>
<evidence type="ECO:0000256" key="4">
    <source>
        <dbReference type="ARBA" id="ARBA00022475"/>
    </source>
</evidence>
<dbReference type="InterPro" id="IPR050277">
    <property type="entry name" value="Sodium:Solute_Symporter"/>
</dbReference>
<dbReference type="PROSITE" id="PS50283">
    <property type="entry name" value="NA_SOLUT_SYMP_3"/>
    <property type="match status" value="1"/>
</dbReference>
<dbReference type="GO" id="GO:0015824">
    <property type="term" value="P:proline transport"/>
    <property type="evidence" value="ECO:0007669"/>
    <property type="project" value="TreeGrafter"/>
</dbReference>
<evidence type="ECO:0000256" key="14">
    <source>
        <dbReference type="SAM" id="Phobius"/>
    </source>
</evidence>
<feature type="transmembrane region" description="Helical" evidence="14">
    <location>
        <begin position="350"/>
        <end position="369"/>
    </location>
</feature>
<keyword evidence="10 14" id="KW-0472">Membrane</keyword>
<evidence type="ECO:0000256" key="11">
    <source>
        <dbReference type="ARBA" id="ARBA00023201"/>
    </source>
</evidence>
<dbReference type="GO" id="GO:0015193">
    <property type="term" value="F:L-proline transmembrane transporter activity"/>
    <property type="evidence" value="ECO:0007669"/>
    <property type="project" value="TreeGrafter"/>
</dbReference>
<evidence type="ECO:0000256" key="6">
    <source>
        <dbReference type="ARBA" id="ARBA00022847"/>
    </source>
</evidence>
<feature type="transmembrane region" description="Helical" evidence="14">
    <location>
        <begin position="138"/>
        <end position="162"/>
    </location>
</feature>
<accession>A0A943EFL0</accession>